<proteinExistence type="predicted"/>
<dbReference type="AlphaFoldDB" id="A0AAN8F7Q8"/>
<sequence>MTFFFQHSVVFRLLIQCGPISSSLMQSLTKTLSASRISVKTLIIHNCRCDCTVLELINFIKCTHVEVLAIDVSSVFNRQELEQSLAKHEIVQNMICSLVYVDSYDVDSEIVEGYFSQGPIKLNEFSQLLRDWGRGFMEIVHFHTNIDDDEAVDVNAVCQDPEDYRYLRGRVLNRNNEELHVEAKNGRLMLTPGSLSQDSQVL</sequence>
<name>A0AAN8F7Q8_TRICO</name>
<gene>
    <name evidence="1" type="ORF">GCK32_003519</name>
</gene>
<comment type="caution">
    <text evidence="1">The sequence shown here is derived from an EMBL/GenBank/DDBJ whole genome shotgun (WGS) entry which is preliminary data.</text>
</comment>
<dbReference type="EMBL" id="WIXE01018322">
    <property type="protein sequence ID" value="KAK5971034.1"/>
    <property type="molecule type" value="Genomic_DNA"/>
</dbReference>
<organism evidence="1 2">
    <name type="scientific">Trichostrongylus colubriformis</name>
    <name type="common">Black scour worm</name>
    <dbReference type="NCBI Taxonomy" id="6319"/>
    <lineage>
        <taxon>Eukaryota</taxon>
        <taxon>Metazoa</taxon>
        <taxon>Ecdysozoa</taxon>
        <taxon>Nematoda</taxon>
        <taxon>Chromadorea</taxon>
        <taxon>Rhabditida</taxon>
        <taxon>Rhabditina</taxon>
        <taxon>Rhabditomorpha</taxon>
        <taxon>Strongyloidea</taxon>
        <taxon>Trichostrongylidae</taxon>
        <taxon>Trichostrongylus</taxon>
    </lineage>
</organism>
<reference evidence="1 2" key="1">
    <citation type="submission" date="2019-10" db="EMBL/GenBank/DDBJ databases">
        <title>Assembly and Annotation for the nematode Trichostrongylus colubriformis.</title>
        <authorList>
            <person name="Martin J."/>
        </authorList>
    </citation>
    <scope>NUCLEOTIDE SEQUENCE [LARGE SCALE GENOMIC DNA]</scope>
    <source>
        <strain evidence="1">G859</strain>
        <tissue evidence="1">Whole worm</tissue>
    </source>
</reference>
<evidence type="ECO:0000313" key="2">
    <source>
        <dbReference type="Proteomes" id="UP001331761"/>
    </source>
</evidence>
<accession>A0AAN8F7Q8</accession>
<evidence type="ECO:0000313" key="1">
    <source>
        <dbReference type="EMBL" id="KAK5971034.1"/>
    </source>
</evidence>
<keyword evidence="2" id="KW-1185">Reference proteome</keyword>
<protein>
    <submittedName>
        <fullName evidence="1">Uncharacterized protein</fullName>
    </submittedName>
</protein>
<dbReference type="Proteomes" id="UP001331761">
    <property type="component" value="Unassembled WGS sequence"/>
</dbReference>